<dbReference type="EMBL" id="JACHHY010000001">
    <property type="protein sequence ID" value="MBB5017003.1"/>
    <property type="molecule type" value="Genomic_DNA"/>
</dbReference>
<evidence type="ECO:0000256" key="2">
    <source>
        <dbReference type="PROSITE-ProRule" id="PRU00335"/>
    </source>
</evidence>
<dbReference type="AlphaFoldDB" id="A0A840MLF0"/>
<dbReference type="InterPro" id="IPR025722">
    <property type="entry name" value="TetR"/>
</dbReference>
<evidence type="ECO:0000259" key="3">
    <source>
        <dbReference type="PROSITE" id="PS50977"/>
    </source>
</evidence>
<feature type="domain" description="HTH tetR-type" evidence="3">
    <location>
        <begin position="7"/>
        <end position="67"/>
    </location>
</feature>
<reference evidence="4 5" key="1">
    <citation type="submission" date="2020-08" db="EMBL/GenBank/DDBJ databases">
        <title>Genomic Encyclopedia of Type Strains, Phase IV (KMG-IV): sequencing the most valuable type-strain genomes for metagenomic binning, comparative biology and taxonomic classification.</title>
        <authorList>
            <person name="Goeker M."/>
        </authorList>
    </citation>
    <scope>NUCLEOTIDE SEQUENCE [LARGE SCALE GENOMIC DNA]</scope>
    <source>
        <strain evidence="4 5">DSM 27165</strain>
    </source>
</reference>
<accession>A0A840MLF0</accession>
<protein>
    <submittedName>
        <fullName evidence="4">AcrR family transcriptional regulator</fullName>
    </submittedName>
</protein>
<dbReference type="PRINTS" id="PR00455">
    <property type="entry name" value="HTHTETR"/>
</dbReference>
<keyword evidence="5" id="KW-1185">Reference proteome</keyword>
<comment type="caution">
    <text evidence="4">The sequence shown here is derived from an EMBL/GenBank/DDBJ whole genome shotgun (WGS) entry which is preliminary data.</text>
</comment>
<keyword evidence="1 2" id="KW-0238">DNA-binding</keyword>
<dbReference type="RefSeq" id="WP_184034075.1">
    <property type="nucleotide sequence ID" value="NZ_JACHHY010000001.1"/>
</dbReference>
<feature type="DNA-binding region" description="H-T-H motif" evidence="2">
    <location>
        <begin position="30"/>
        <end position="49"/>
    </location>
</feature>
<dbReference type="PANTHER" id="PTHR43479">
    <property type="entry name" value="ACREF/ENVCD OPERON REPRESSOR-RELATED"/>
    <property type="match status" value="1"/>
</dbReference>
<dbReference type="InterPro" id="IPR050624">
    <property type="entry name" value="HTH-type_Tx_Regulator"/>
</dbReference>
<dbReference type="PROSITE" id="PS50977">
    <property type="entry name" value="HTH_TETR_2"/>
    <property type="match status" value="1"/>
</dbReference>
<evidence type="ECO:0000313" key="5">
    <source>
        <dbReference type="Proteomes" id="UP000575898"/>
    </source>
</evidence>
<gene>
    <name evidence="4" type="ORF">HNQ59_000265</name>
</gene>
<dbReference type="GO" id="GO:0003677">
    <property type="term" value="F:DNA binding"/>
    <property type="evidence" value="ECO:0007669"/>
    <property type="project" value="UniProtKB-UniRule"/>
</dbReference>
<evidence type="ECO:0000313" key="4">
    <source>
        <dbReference type="EMBL" id="MBB5017003.1"/>
    </source>
</evidence>
<dbReference type="Proteomes" id="UP000575898">
    <property type="component" value="Unassembled WGS sequence"/>
</dbReference>
<dbReference type="Pfam" id="PF00440">
    <property type="entry name" value="TetR_N"/>
    <property type="match status" value="1"/>
</dbReference>
<organism evidence="4 5">
    <name type="scientific">Chitinivorax tropicus</name>
    <dbReference type="NCBI Taxonomy" id="714531"/>
    <lineage>
        <taxon>Bacteria</taxon>
        <taxon>Pseudomonadati</taxon>
        <taxon>Pseudomonadota</taxon>
        <taxon>Betaproteobacteria</taxon>
        <taxon>Chitinivorax</taxon>
    </lineage>
</organism>
<dbReference type="InterPro" id="IPR001647">
    <property type="entry name" value="HTH_TetR"/>
</dbReference>
<dbReference type="SUPFAM" id="SSF46689">
    <property type="entry name" value="Homeodomain-like"/>
    <property type="match status" value="1"/>
</dbReference>
<dbReference type="InterPro" id="IPR009057">
    <property type="entry name" value="Homeodomain-like_sf"/>
</dbReference>
<dbReference type="PANTHER" id="PTHR43479:SF12">
    <property type="entry name" value="TRANSCRIPTIONAL REGULATORY PROTEIN"/>
    <property type="match status" value="1"/>
</dbReference>
<dbReference type="Pfam" id="PF13972">
    <property type="entry name" value="TetR"/>
    <property type="match status" value="1"/>
</dbReference>
<name>A0A840MLF0_9PROT</name>
<dbReference type="Gene3D" id="1.10.357.10">
    <property type="entry name" value="Tetracycline Repressor, domain 2"/>
    <property type="match status" value="1"/>
</dbReference>
<evidence type="ECO:0000256" key="1">
    <source>
        <dbReference type="ARBA" id="ARBA00023125"/>
    </source>
</evidence>
<sequence length="215" mass="24354">MDPKPKRQTKARILDVSLTRFNAVGESNVTTTEIGELLNISPGNLYYHFKNKEAIVDALFEQFRQEFHQSLALDAHANASLEDLWLYLHLLFQLAWKYRFLYRDPVNVVSRYAGVASRLKQIIGLQARSVAGILTSLAASGELRASQHQLQTLTVNMLVIANQWLSFEYVRQPRQALDSEVMANGVYQTMSLVSPLLSEEAQLVFDHLAGQYLAQ</sequence>
<proteinExistence type="predicted"/>